<keyword evidence="8" id="KW-0282">Flagellum</keyword>
<dbReference type="OrthoDB" id="9813951at2"/>
<comment type="caution">
    <text evidence="8">The sequence shown here is derived from an EMBL/GenBank/DDBJ whole genome shotgun (WGS) entry which is preliminary data.</text>
</comment>
<evidence type="ECO:0000256" key="1">
    <source>
        <dbReference type="ARBA" id="ARBA00004117"/>
    </source>
</evidence>
<proteinExistence type="inferred from homology"/>
<evidence type="ECO:0000256" key="4">
    <source>
        <dbReference type="ARBA" id="ARBA00023143"/>
    </source>
</evidence>
<feature type="domain" description="Flagellar basal-body/hook protein C-terminal" evidence="7">
    <location>
        <begin position="89"/>
        <end position="132"/>
    </location>
</feature>
<evidence type="ECO:0000313" key="8">
    <source>
        <dbReference type="EMBL" id="KZB62297.1"/>
    </source>
</evidence>
<dbReference type="InterPro" id="IPR010930">
    <property type="entry name" value="Flg_bb/hook_C_dom"/>
</dbReference>
<evidence type="ECO:0000313" key="9">
    <source>
        <dbReference type="Proteomes" id="UP000076335"/>
    </source>
</evidence>
<dbReference type="RefSeq" id="WP_062952872.1">
    <property type="nucleotide sequence ID" value="NZ_CP136684.1"/>
</dbReference>
<comment type="subunit">
    <text evidence="5 6">The basal body constitutes a major portion of the flagellar organelle and consists of four rings (L,P,S, and M) mounted on a central rod. The rod consists of about 26 subunits of FlgG in the distal portion, and FlgB, FlgC and FlgF are thought to build up the proximal portion of the rod with about 6 subunits each.</text>
</comment>
<dbReference type="Proteomes" id="UP000076335">
    <property type="component" value="Unassembled WGS sequence"/>
</dbReference>
<dbReference type="AlphaFoldDB" id="A0A154L2R2"/>
<dbReference type="GO" id="GO:0071978">
    <property type="term" value="P:bacterial-type flagellum-dependent swarming motility"/>
    <property type="evidence" value="ECO:0007669"/>
    <property type="project" value="TreeGrafter"/>
</dbReference>
<comment type="subcellular location">
    <subcellularLocation>
        <location evidence="1 6">Bacterial flagellum basal body</location>
    </subcellularLocation>
</comment>
<keyword evidence="4 6" id="KW-0975">Bacterial flagellum</keyword>
<keyword evidence="8" id="KW-0969">Cilium</keyword>
<dbReference type="EMBL" id="LPVY01000021">
    <property type="protein sequence ID" value="KZB62297.1"/>
    <property type="molecule type" value="Genomic_DNA"/>
</dbReference>
<dbReference type="NCBIfam" id="TIGR01395">
    <property type="entry name" value="FlgC"/>
    <property type="match status" value="1"/>
</dbReference>
<reference evidence="8 9" key="1">
    <citation type="submission" date="2015-12" db="EMBL/GenBank/DDBJ databases">
        <title>Genome sequence of Thalassospira lucentensis MCCC 1A02072.</title>
        <authorList>
            <person name="Lu L."/>
            <person name="Lai Q."/>
            <person name="Shao Z."/>
            <person name="Qian P."/>
        </authorList>
    </citation>
    <scope>NUCLEOTIDE SEQUENCE [LARGE SCALE GENOMIC DNA]</scope>
    <source>
        <strain evidence="8 9">MCCC 1A02072</strain>
    </source>
</reference>
<evidence type="ECO:0000256" key="3">
    <source>
        <dbReference type="ARBA" id="ARBA00017941"/>
    </source>
</evidence>
<name>A0A154L2R2_9PROT</name>
<sequence>MELYKAFKISAAGMRAQGTRLRIAAENVANADSLPTAQGQDPYRRKLLTFKNVMDREIGVELVKVNKVMTDKSDFGMKYEPSHPAANDQGYVQTPNVETLVEMMDLREAQRSYEANLNVIQSSRSMLLKTLDILQ</sequence>
<protein>
    <recommendedName>
        <fullName evidence="3 6">Flagellar basal-body rod protein FlgC</fullName>
    </recommendedName>
</protein>
<comment type="similarity">
    <text evidence="2">Belongs to the flagella basal body rod proteins family.</text>
</comment>
<keyword evidence="8" id="KW-0966">Cell projection</keyword>
<evidence type="ECO:0000256" key="6">
    <source>
        <dbReference type="RuleBase" id="RU362062"/>
    </source>
</evidence>
<organism evidence="8 9">
    <name type="scientific">Thalassospira lucentensis</name>
    <dbReference type="NCBI Taxonomy" id="168935"/>
    <lineage>
        <taxon>Bacteria</taxon>
        <taxon>Pseudomonadati</taxon>
        <taxon>Pseudomonadota</taxon>
        <taxon>Alphaproteobacteria</taxon>
        <taxon>Rhodospirillales</taxon>
        <taxon>Thalassospiraceae</taxon>
        <taxon>Thalassospira</taxon>
    </lineage>
</organism>
<evidence type="ECO:0000256" key="5">
    <source>
        <dbReference type="ARBA" id="ARBA00025933"/>
    </source>
</evidence>
<evidence type="ECO:0000256" key="2">
    <source>
        <dbReference type="ARBA" id="ARBA00009677"/>
    </source>
</evidence>
<accession>A0A154L2R2</accession>
<evidence type="ECO:0000259" key="7">
    <source>
        <dbReference type="Pfam" id="PF06429"/>
    </source>
</evidence>
<dbReference type="PANTHER" id="PTHR30435:SF2">
    <property type="entry name" value="FLAGELLAR BASAL-BODY ROD PROTEIN FLGC"/>
    <property type="match status" value="1"/>
</dbReference>
<dbReference type="Pfam" id="PF06429">
    <property type="entry name" value="Flg_bbr_C"/>
    <property type="match status" value="1"/>
</dbReference>
<dbReference type="PANTHER" id="PTHR30435">
    <property type="entry name" value="FLAGELLAR PROTEIN"/>
    <property type="match status" value="1"/>
</dbReference>
<gene>
    <name evidence="8" type="ORF">AUP42_04960</name>
</gene>
<dbReference type="InterPro" id="IPR006299">
    <property type="entry name" value="FlgC"/>
</dbReference>
<dbReference type="GO" id="GO:0030694">
    <property type="term" value="C:bacterial-type flagellum basal body, rod"/>
    <property type="evidence" value="ECO:0007669"/>
    <property type="project" value="UniProtKB-UniRule"/>
</dbReference>